<dbReference type="AlphaFoldDB" id="A0A9Q0L0T2"/>
<keyword evidence="2" id="KW-1185">Reference proteome</keyword>
<organism evidence="1 2">
    <name type="scientific">Protea cynaroides</name>
    <dbReference type="NCBI Taxonomy" id="273540"/>
    <lineage>
        <taxon>Eukaryota</taxon>
        <taxon>Viridiplantae</taxon>
        <taxon>Streptophyta</taxon>
        <taxon>Embryophyta</taxon>
        <taxon>Tracheophyta</taxon>
        <taxon>Spermatophyta</taxon>
        <taxon>Magnoliopsida</taxon>
        <taxon>Proteales</taxon>
        <taxon>Proteaceae</taxon>
        <taxon>Protea</taxon>
    </lineage>
</organism>
<evidence type="ECO:0000313" key="2">
    <source>
        <dbReference type="Proteomes" id="UP001141806"/>
    </source>
</evidence>
<sequence length="103" mass="11764">MWTCLLKGNFLDVLFYKEHLYGVVRRYTDIEIFVSDVINVENGGGCPPRPKLVELLKQPEGYCYSSSSRPYLVESCGGLLLVAREVEKKGKIQKIIHHSTYIL</sequence>
<dbReference type="Proteomes" id="UP001141806">
    <property type="component" value="Unassembled WGS sequence"/>
</dbReference>
<dbReference type="EMBL" id="JAMYWD010000001">
    <property type="protein sequence ID" value="KAJ4980408.1"/>
    <property type="molecule type" value="Genomic_DNA"/>
</dbReference>
<reference evidence="1" key="1">
    <citation type="journal article" date="2023" name="Plant J.">
        <title>The genome of the king protea, Protea cynaroides.</title>
        <authorList>
            <person name="Chang J."/>
            <person name="Duong T.A."/>
            <person name="Schoeman C."/>
            <person name="Ma X."/>
            <person name="Roodt D."/>
            <person name="Barker N."/>
            <person name="Li Z."/>
            <person name="Van de Peer Y."/>
            <person name="Mizrachi E."/>
        </authorList>
    </citation>
    <scope>NUCLEOTIDE SEQUENCE</scope>
    <source>
        <tissue evidence="1">Young leaves</tissue>
    </source>
</reference>
<proteinExistence type="predicted"/>
<protein>
    <submittedName>
        <fullName evidence="1">Uncharacterized protein</fullName>
    </submittedName>
</protein>
<gene>
    <name evidence="1" type="ORF">NE237_031245</name>
</gene>
<accession>A0A9Q0L0T2</accession>
<comment type="caution">
    <text evidence="1">The sequence shown here is derived from an EMBL/GenBank/DDBJ whole genome shotgun (WGS) entry which is preliminary data.</text>
</comment>
<name>A0A9Q0L0T2_9MAGN</name>
<evidence type="ECO:0000313" key="1">
    <source>
        <dbReference type="EMBL" id="KAJ4980408.1"/>
    </source>
</evidence>